<dbReference type="OrthoDB" id="9799608at2"/>
<dbReference type="Pfam" id="PF05336">
    <property type="entry name" value="rhaM"/>
    <property type="match status" value="1"/>
</dbReference>
<dbReference type="InterPro" id="IPR008000">
    <property type="entry name" value="Rham/fucose_mutarotase"/>
</dbReference>
<accession>A0A126V303</accession>
<dbReference type="Proteomes" id="UP000070371">
    <property type="component" value="Chromosome"/>
</dbReference>
<keyword evidence="2" id="KW-1185">Reference proteome</keyword>
<dbReference type="PANTHER" id="PTHR34389">
    <property type="entry name" value="L-RHAMNOSE MUTAROTASE"/>
    <property type="match status" value="1"/>
</dbReference>
<dbReference type="Gene3D" id="3.30.70.100">
    <property type="match status" value="1"/>
</dbReference>
<name>A0A126V303_9RHOB</name>
<dbReference type="EMBL" id="CP014327">
    <property type="protein sequence ID" value="AML52256.1"/>
    <property type="molecule type" value="Genomic_DNA"/>
</dbReference>
<gene>
    <name evidence="1" type="ORF">RC74_14125</name>
</gene>
<organism evidence="1 2">
    <name type="scientific">Falsihalocynthiibacter arcticus</name>
    <dbReference type="NCBI Taxonomy" id="1579316"/>
    <lineage>
        <taxon>Bacteria</taxon>
        <taxon>Pseudomonadati</taxon>
        <taxon>Pseudomonadota</taxon>
        <taxon>Alphaproteobacteria</taxon>
        <taxon>Rhodobacterales</taxon>
        <taxon>Roseobacteraceae</taxon>
        <taxon>Falsihalocynthiibacter</taxon>
    </lineage>
</organism>
<dbReference type="GO" id="GO:0016857">
    <property type="term" value="F:racemase and epimerase activity, acting on carbohydrates and derivatives"/>
    <property type="evidence" value="ECO:0007669"/>
    <property type="project" value="InterPro"/>
</dbReference>
<proteinExistence type="predicted"/>
<sequence length="109" mass="12798">MERMGMVIGVKPENITEYKKIHADVWPSVLAKISECNIKNYTIFLREPENLLFGYWEYHGSDFAADAAIMAADPETQRWWEICMPMQAPLETRGPEDWWAMMENVFHID</sequence>
<evidence type="ECO:0008006" key="3">
    <source>
        <dbReference type="Google" id="ProtNLM"/>
    </source>
</evidence>
<evidence type="ECO:0000313" key="1">
    <source>
        <dbReference type="EMBL" id="AML52256.1"/>
    </source>
</evidence>
<dbReference type="STRING" id="1579316.RC74_14125"/>
<evidence type="ECO:0000313" key="2">
    <source>
        <dbReference type="Proteomes" id="UP000070371"/>
    </source>
</evidence>
<dbReference type="InterPro" id="IPR011008">
    <property type="entry name" value="Dimeric_a/b-barrel"/>
</dbReference>
<reference evidence="1 2" key="1">
    <citation type="submission" date="2016-02" db="EMBL/GenBank/DDBJ databases">
        <title>Complete genome sequence of Halocynthiibacter arcticus PAMC 20958t from arctic marine sediment.</title>
        <authorList>
            <person name="Lee Y.M."/>
            <person name="Baek K."/>
            <person name="Lee H.K."/>
            <person name="Shin S.C."/>
        </authorList>
    </citation>
    <scope>NUCLEOTIDE SEQUENCE [LARGE SCALE GENOMIC DNA]</scope>
    <source>
        <strain evidence="1">PAMC 20958</strain>
    </source>
</reference>
<dbReference type="SUPFAM" id="SSF54909">
    <property type="entry name" value="Dimeric alpha+beta barrel"/>
    <property type="match status" value="1"/>
</dbReference>
<dbReference type="KEGG" id="hat:RC74_14125"/>
<dbReference type="AlphaFoldDB" id="A0A126V303"/>
<protein>
    <recommendedName>
        <fullName evidence="3">L-rhamnose 1-epimerase</fullName>
    </recommendedName>
</protein>
<dbReference type="PANTHER" id="PTHR34389:SF2">
    <property type="entry name" value="L-RHAMNOSE MUTAROTASE"/>
    <property type="match status" value="1"/>
</dbReference>